<gene>
    <name evidence="2" type="ORF">EVAR_10196_1</name>
</gene>
<sequence>MPGVRCAKFLSPHCYNARPSTILLLRSEGSCLGPPLQPSAGGELPTSIVISTVATFEADGLACSQRIQITTMKIASDSVHRSSRLAHTNRHAEARRGPTSHHHDTVSYTLSAPTAHDTKRSIISEPELPTAIEIVFTAEPQLNITPPIILFTYRVAAAPRSERRRAPPGRYFRGGGRSSLRRPPAPDDGPDIYRVLLSL</sequence>
<accession>A0A4C1TGU8</accession>
<dbReference type="EMBL" id="BGZK01000052">
    <property type="protein sequence ID" value="GBP12521.1"/>
    <property type="molecule type" value="Genomic_DNA"/>
</dbReference>
<evidence type="ECO:0000313" key="2">
    <source>
        <dbReference type="EMBL" id="GBP12521.1"/>
    </source>
</evidence>
<dbReference type="Proteomes" id="UP000299102">
    <property type="component" value="Unassembled WGS sequence"/>
</dbReference>
<feature type="region of interest" description="Disordered" evidence="1">
    <location>
        <begin position="80"/>
        <end position="106"/>
    </location>
</feature>
<dbReference type="AlphaFoldDB" id="A0A4C1TGU8"/>
<comment type="caution">
    <text evidence="2">The sequence shown here is derived from an EMBL/GenBank/DDBJ whole genome shotgun (WGS) entry which is preliminary data.</text>
</comment>
<organism evidence="2 3">
    <name type="scientific">Eumeta variegata</name>
    <name type="common">Bagworm moth</name>
    <name type="synonym">Eumeta japonica</name>
    <dbReference type="NCBI Taxonomy" id="151549"/>
    <lineage>
        <taxon>Eukaryota</taxon>
        <taxon>Metazoa</taxon>
        <taxon>Ecdysozoa</taxon>
        <taxon>Arthropoda</taxon>
        <taxon>Hexapoda</taxon>
        <taxon>Insecta</taxon>
        <taxon>Pterygota</taxon>
        <taxon>Neoptera</taxon>
        <taxon>Endopterygota</taxon>
        <taxon>Lepidoptera</taxon>
        <taxon>Glossata</taxon>
        <taxon>Ditrysia</taxon>
        <taxon>Tineoidea</taxon>
        <taxon>Psychidae</taxon>
        <taxon>Oiketicinae</taxon>
        <taxon>Eumeta</taxon>
    </lineage>
</organism>
<proteinExistence type="predicted"/>
<evidence type="ECO:0000313" key="3">
    <source>
        <dbReference type="Proteomes" id="UP000299102"/>
    </source>
</evidence>
<protein>
    <submittedName>
        <fullName evidence="2">Uncharacterized protein</fullName>
    </submittedName>
</protein>
<reference evidence="2 3" key="1">
    <citation type="journal article" date="2019" name="Commun. Biol.">
        <title>The bagworm genome reveals a unique fibroin gene that provides high tensile strength.</title>
        <authorList>
            <person name="Kono N."/>
            <person name="Nakamura H."/>
            <person name="Ohtoshi R."/>
            <person name="Tomita M."/>
            <person name="Numata K."/>
            <person name="Arakawa K."/>
        </authorList>
    </citation>
    <scope>NUCLEOTIDE SEQUENCE [LARGE SCALE GENOMIC DNA]</scope>
</reference>
<feature type="region of interest" description="Disordered" evidence="1">
    <location>
        <begin position="162"/>
        <end position="189"/>
    </location>
</feature>
<name>A0A4C1TGU8_EUMVA</name>
<feature type="compositionally biased region" description="Basic and acidic residues" evidence="1">
    <location>
        <begin position="90"/>
        <end position="105"/>
    </location>
</feature>
<evidence type="ECO:0000256" key="1">
    <source>
        <dbReference type="SAM" id="MobiDB-lite"/>
    </source>
</evidence>
<keyword evidence="3" id="KW-1185">Reference proteome</keyword>